<feature type="transmembrane region" description="Helical" evidence="8">
    <location>
        <begin position="134"/>
        <end position="156"/>
    </location>
</feature>
<evidence type="ECO:0000256" key="1">
    <source>
        <dbReference type="ARBA" id="ARBA00004141"/>
    </source>
</evidence>
<sequence length="451" mass="46563">MSLLSGLIALVAALSGLVVGYATGVIAGAEDPIATEFGLQQAPFLRGLVVGCILIGGFVGAIASGPLSSRIGQKPTLIATGLLFLACGLGMAVSDAAWQLILWRSGAGLAIGAATMVAPLYVGETAPAKWRGALITGFQLALTIGILLGYLANIAFADSGDWRMMLGLTALPGALLALGMLPLPESPRWLVLKGREVPARAVFHRIHGSHWADEEVAQILATRGSTARWAELLGPRVLPVMVIAAGLFAFTNLSGIDVILYYSPTIFETVGFSGTMGPILATAGIGAVNVAATVLAMWLVDRAGRRPLLLGGLVPMTLAMALMVPALASDDPVWHGVAVAALAVFIIAFAISLGPLPYVVMAEVFPARVRSLGMGIAAAMAWGVNAIVSVAFLPLAAAIGMSGVFALFAAICAIAFVFVWVLVPETRGRSLEEIEANLAAGKPVRRLGDVD</sequence>
<evidence type="ECO:0000313" key="10">
    <source>
        <dbReference type="EMBL" id="MFC3225707.1"/>
    </source>
</evidence>
<accession>A0ABV7KUE1</accession>
<proteinExistence type="inferred from homology"/>
<feature type="transmembrane region" description="Helical" evidence="8">
    <location>
        <begin position="275"/>
        <end position="300"/>
    </location>
</feature>
<dbReference type="InterPro" id="IPR050814">
    <property type="entry name" value="Myo-inositol_Transporter"/>
</dbReference>
<dbReference type="SUPFAM" id="SSF103473">
    <property type="entry name" value="MFS general substrate transporter"/>
    <property type="match status" value="1"/>
</dbReference>
<protein>
    <submittedName>
        <fullName evidence="10">Sugar porter family MFS transporter</fullName>
    </submittedName>
</protein>
<keyword evidence="6 8" id="KW-0472">Membrane</keyword>
<dbReference type="PRINTS" id="PR00171">
    <property type="entry name" value="SUGRTRNSPORT"/>
</dbReference>
<comment type="similarity">
    <text evidence="2 7">Belongs to the major facilitator superfamily. Sugar transporter (TC 2.A.1.1) family.</text>
</comment>
<feature type="transmembrane region" description="Helical" evidence="8">
    <location>
        <begin position="44"/>
        <end position="64"/>
    </location>
</feature>
<gene>
    <name evidence="10" type="ORF">ACFOGJ_00595</name>
</gene>
<evidence type="ECO:0000256" key="3">
    <source>
        <dbReference type="ARBA" id="ARBA00022448"/>
    </source>
</evidence>
<evidence type="ECO:0000256" key="2">
    <source>
        <dbReference type="ARBA" id="ARBA00010992"/>
    </source>
</evidence>
<feature type="transmembrane region" description="Helical" evidence="8">
    <location>
        <begin position="399"/>
        <end position="423"/>
    </location>
</feature>
<dbReference type="NCBIfam" id="TIGR00879">
    <property type="entry name" value="SP"/>
    <property type="match status" value="1"/>
</dbReference>
<keyword evidence="4 8" id="KW-0812">Transmembrane</keyword>
<dbReference type="PANTHER" id="PTHR48020:SF12">
    <property type="entry name" value="PROTON MYO-INOSITOL COTRANSPORTER"/>
    <property type="match status" value="1"/>
</dbReference>
<evidence type="ECO:0000259" key="9">
    <source>
        <dbReference type="PROSITE" id="PS50850"/>
    </source>
</evidence>
<keyword evidence="3 7" id="KW-0813">Transport</keyword>
<dbReference type="RefSeq" id="WP_379897439.1">
    <property type="nucleotide sequence ID" value="NZ_JBHRTR010000004.1"/>
</dbReference>
<feature type="transmembrane region" description="Helical" evidence="8">
    <location>
        <begin position="334"/>
        <end position="360"/>
    </location>
</feature>
<name>A0ABV7KUE1_9PROT</name>
<dbReference type="InterPro" id="IPR003663">
    <property type="entry name" value="Sugar/inositol_transpt"/>
</dbReference>
<dbReference type="InterPro" id="IPR005828">
    <property type="entry name" value="MFS_sugar_transport-like"/>
</dbReference>
<evidence type="ECO:0000256" key="8">
    <source>
        <dbReference type="SAM" id="Phobius"/>
    </source>
</evidence>
<evidence type="ECO:0000313" key="11">
    <source>
        <dbReference type="Proteomes" id="UP001595528"/>
    </source>
</evidence>
<feature type="transmembrane region" description="Helical" evidence="8">
    <location>
        <begin position="100"/>
        <end position="122"/>
    </location>
</feature>
<feature type="transmembrane region" description="Helical" evidence="8">
    <location>
        <begin position="162"/>
        <end position="183"/>
    </location>
</feature>
<dbReference type="PANTHER" id="PTHR48020">
    <property type="entry name" value="PROTON MYO-INOSITOL COTRANSPORTER"/>
    <property type="match status" value="1"/>
</dbReference>
<feature type="transmembrane region" description="Helical" evidence="8">
    <location>
        <begin position="372"/>
        <end position="393"/>
    </location>
</feature>
<organism evidence="10 11">
    <name type="scientific">Marinibaculum pumilum</name>
    <dbReference type="NCBI Taxonomy" id="1766165"/>
    <lineage>
        <taxon>Bacteria</taxon>
        <taxon>Pseudomonadati</taxon>
        <taxon>Pseudomonadota</taxon>
        <taxon>Alphaproteobacteria</taxon>
        <taxon>Rhodospirillales</taxon>
        <taxon>Rhodospirillaceae</taxon>
        <taxon>Marinibaculum</taxon>
    </lineage>
</organism>
<keyword evidence="11" id="KW-1185">Reference proteome</keyword>
<keyword evidence="5 8" id="KW-1133">Transmembrane helix</keyword>
<comment type="caution">
    <text evidence="10">The sequence shown here is derived from an EMBL/GenBank/DDBJ whole genome shotgun (WGS) entry which is preliminary data.</text>
</comment>
<dbReference type="EMBL" id="JBHRTR010000004">
    <property type="protein sequence ID" value="MFC3225707.1"/>
    <property type="molecule type" value="Genomic_DNA"/>
</dbReference>
<feature type="transmembrane region" description="Helical" evidence="8">
    <location>
        <begin position="237"/>
        <end position="263"/>
    </location>
</feature>
<evidence type="ECO:0000256" key="6">
    <source>
        <dbReference type="ARBA" id="ARBA00023136"/>
    </source>
</evidence>
<dbReference type="Pfam" id="PF00083">
    <property type="entry name" value="Sugar_tr"/>
    <property type="match status" value="1"/>
</dbReference>
<reference evidence="11" key="1">
    <citation type="journal article" date="2019" name="Int. J. Syst. Evol. Microbiol.">
        <title>The Global Catalogue of Microorganisms (GCM) 10K type strain sequencing project: providing services to taxonomists for standard genome sequencing and annotation.</title>
        <authorList>
            <consortium name="The Broad Institute Genomics Platform"/>
            <consortium name="The Broad Institute Genome Sequencing Center for Infectious Disease"/>
            <person name="Wu L."/>
            <person name="Ma J."/>
        </authorList>
    </citation>
    <scope>NUCLEOTIDE SEQUENCE [LARGE SCALE GENOMIC DNA]</scope>
    <source>
        <strain evidence="11">KCTC 42964</strain>
    </source>
</reference>
<dbReference type="PROSITE" id="PS50850">
    <property type="entry name" value="MFS"/>
    <property type="match status" value="1"/>
</dbReference>
<dbReference type="InterPro" id="IPR036259">
    <property type="entry name" value="MFS_trans_sf"/>
</dbReference>
<dbReference type="InterPro" id="IPR020846">
    <property type="entry name" value="MFS_dom"/>
</dbReference>
<feature type="transmembrane region" description="Helical" evidence="8">
    <location>
        <begin position="307"/>
        <end position="328"/>
    </location>
</feature>
<dbReference type="Gene3D" id="1.20.1250.20">
    <property type="entry name" value="MFS general substrate transporter like domains"/>
    <property type="match status" value="1"/>
</dbReference>
<comment type="subcellular location">
    <subcellularLocation>
        <location evidence="1">Membrane</location>
        <topology evidence="1">Multi-pass membrane protein</topology>
    </subcellularLocation>
</comment>
<dbReference type="InterPro" id="IPR005829">
    <property type="entry name" value="Sugar_transporter_CS"/>
</dbReference>
<dbReference type="PROSITE" id="PS00216">
    <property type="entry name" value="SUGAR_TRANSPORT_1"/>
    <property type="match status" value="1"/>
</dbReference>
<feature type="transmembrane region" description="Helical" evidence="8">
    <location>
        <begin position="76"/>
        <end position="94"/>
    </location>
</feature>
<evidence type="ECO:0000256" key="7">
    <source>
        <dbReference type="RuleBase" id="RU003346"/>
    </source>
</evidence>
<evidence type="ECO:0000256" key="5">
    <source>
        <dbReference type="ARBA" id="ARBA00022989"/>
    </source>
</evidence>
<dbReference type="Proteomes" id="UP001595528">
    <property type="component" value="Unassembled WGS sequence"/>
</dbReference>
<feature type="domain" description="Major facilitator superfamily (MFS) profile" evidence="9">
    <location>
        <begin position="8"/>
        <end position="427"/>
    </location>
</feature>
<evidence type="ECO:0000256" key="4">
    <source>
        <dbReference type="ARBA" id="ARBA00022692"/>
    </source>
</evidence>